<organism evidence="4">
    <name type="scientific">plant metagenome</name>
    <dbReference type="NCBI Taxonomy" id="1297885"/>
    <lineage>
        <taxon>unclassified sequences</taxon>
        <taxon>metagenomes</taxon>
        <taxon>organismal metagenomes</taxon>
    </lineage>
</organism>
<gene>
    <name evidence="3" type="ORF">ANT2_2060</name>
    <name evidence="4" type="ORF">ANT3_2062</name>
</gene>
<keyword evidence="4" id="KW-0282">Flagellum</keyword>
<feature type="region of interest" description="Disordered" evidence="1">
    <location>
        <begin position="12"/>
        <end position="80"/>
    </location>
</feature>
<keyword evidence="4" id="KW-0966">Cell projection</keyword>
<name>A0A484SB07_9ZZZZ</name>
<feature type="domain" description="Flagellar hook-length control protein-like C-terminal" evidence="2">
    <location>
        <begin position="317"/>
        <end position="395"/>
    </location>
</feature>
<dbReference type="InterPro" id="IPR038610">
    <property type="entry name" value="FliK-like_C_sf"/>
</dbReference>
<dbReference type="PANTHER" id="PTHR37533:SF2">
    <property type="entry name" value="FLAGELLAR HOOK-LENGTH CONTROL PROTEIN"/>
    <property type="match status" value="1"/>
</dbReference>
<reference evidence="4" key="1">
    <citation type="submission" date="2019-03" db="EMBL/GenBank/DDBJ databases">
        <authorList>
            <person name="Danneels B."/>
        </authorList>
    </citation>
    <scope>NUCLEOTIDE SEQUENCE</scope>
</reference>
<feature type="compositionally biased region" description="Low complexity" evidence="1">
    <location>
        <begin position="243"/>
        <end position="254"/>
    </location>
</feature>
<feature type="compositionally biased region" description="Low complexity" evidence="1">
    <location>
        <begin position="390"/>
        <end position="406"/>
    </location>
</feature>
<evidence type="ECO:0000313" key="4">
    <source>
        <dbReference type="EMBL" id="VFR59195.1"/>
    </source>
</evidence>
<dbReference type="CDD" id="cd17470">
    <property type="entry name" value="T3SS_Flik_C"/>
    <property type="match status" value="1"/>
</dbReference>
<proteinExistence type="predicted"/>
<evidence type="ECO:0000313" key="3">
    <source>
        <dbReference type="EMBL" id="VFR48302.1"/>
    </source>
</evidence>
<evidence type="ECO:0000259" key="2">
    <source>
        <dbReference type="Pfam" id="PF02120"/>
    </source>
</evidence>
<dbReference type="Gene3D" id="3.30.750.140">
    <property type="match status" value="1"/>
</dbReference>
<protein>
    <submittedName>
        <fullName evidence="4">Flagellar hook-length control protein FliK</fullName>
    </submittedName>
</protein>
<feature type="compositionally biased region" description="Low complexity" evidence="1">
    <location>
        <begin position="219"/>
        <end position="229"/>
    </location>
</feature>
<dbReference type="InterPro" id="IPR021136">
    <property type="entry name" value="Flagellar_hook_control-like_C"/>
</dbReference>
<feature type="region of interest" description="Disordered" evidence="1">
    <location>
        <begin position="210"/>
        <end position="229"/>
    </location>
</feature>
<dbReference type="AlphaFoldDB" id="A0A484SB07"/>
<dbReference type="InterPro" id="IPR052563">
    <property type="entry name" value="FliK"/>
</dbReference>
<accession>A0A484SB07</accession>
<dbReference type="Pfam" id="PF02120">
    <property type="entry name" value="Flg_hook"/>
    <property type="match status" value="1"/>
</dbReference>
<feature type="region of interest" description="Disordered" evidence="1">
    <location>
        <begin position="243"/>
        <end position="262"/>
    </location>
</feature>
<sequence length="441" mass="43692">MTNIVTTLIASPARPAANAASSGAADSQSAAASPFSQVLADQRSAGANDGLPEAGHEPVKAGGKRPANRQEDADTAESAQTPEAALIAQATLPEQALDIALQVAAQLRGAGQPDAGAQTGRRADALSGEIAGRGRQLAERGLLADAAARVPAGQAQADDQPAVPLQAALGSLARPLTQADAALPGQAPAGAAVTSRGAAAREQAIRGDALKASALSPKANTETATTAQQARSDNFQAALEALAAPQAAQQSAHATHPGGQSPVDAALLAHAAQAPAHASPLGQAPAAAPVLLGHLATPVGAPGWGSELGRQMIVMSQTADNLKQVAELRLDPPDLGPLRVSLTLQDGVASAVFVSAHPAVRQALESALPSLEQSLAQAGISLGQANVSDQGTASQQAQQGLQAGTQGRSGNGESADGLVAEAGNAGATRRIDSNALVDTFA</sequence>
<keyword evidence="4" id="KW-0969">Cilium</keyword>
<dbReference type="PANTHER" id="PTHR37533">
    <property type="entry name" value="FLAGELLAR HOOK-LENGTH CONTROL PROTEIN"/>
    <property type="match status" value="1"/>
</dbReference>
<feature type="region of interest" description="Disordered" evidence="1">
    <location>
        <begin position="387"/>
        <end position="418"/>
    </location>
</feature>
<dbReference type="EMBL" id="CAADID010000007">
    <property type="protein sequence ID" value="VFR59195.1"/>
    <property type="molecule type" value="Genomic_DNA"/>
</dbReference>
<dbReference type="EMBL" id="CAADIG010000025">
    <property type="protein sequence ID" value="VFR48302.1"/>
    <property type="molecule type" value="Genomic_DNA"/>
</dbReference>
<feature type="compositionally biased region" description="Low complexity" evidence="1">
    <location>
        <begin position="12"/>
        <end position="36"/>
    </location>
</feature>
<evidence type="ECO:0000256" key="1">
    <source>
        <dbReference type="SAM" id="MobiDB-lite"/>
    </source>
</evidence>